<proteinExistence type="predicted"/>
<feature type="region of interest" description="Disordered" evidence="1">
    <location>
        <begin position="193"/>
        <end position="419"/>
    </location>
</feature>
<dbReference type="EMBL" id="HBNR01061654">
    <property type="protein sequence ID" value="CAE4631153.1"/>
    <property type="molecule type" value="Transcribed_RNA"/>
</dbReference>
<feature type="region of interest" description="Disordered" evidence="1">
    <location>
        <begin position="431"/>
        <end position="453"/>
    </location>
</feature>
<feature type="transmembrane region" description="Helical" evidence="2">
    <location>
        <begin position="535"/>
        <end position="559"/>
    </location>
</feature>
<evidence type="ECO:0000313" key="3">
    <source>
        <dbReference type="EMBL" id="CAE4631153.1"/>
    </source>
</evidence>
<evidence type="ECO:0000256" key="1">
    <source>
        <dbReference type="SAM" id="MobiDB-lite"/>
    </source>
</evidence>
<sequence>MPAEQARTIYRTRTGDPALASVEIFDPTELRCEVLRRFAVESSQNAAAERERMNLGGTNWEDQPTWLEERAVQLFDSARQAVLRALDCQRRDRPEVGGAPAAEGAVASPGENAAAVGGGGAAAPPAVAAPTLVDAALAVSPNAEPGAAAAFLAAAAAAGAQIAPRAPAPSAEPAAGSGGYIAAIRVLPVSGGEGPNAASAAPARRSGSAGGAGGGAARVSTHSQRGNVEAISESECEYTSEGSWSEHSHTGSGTDENRSRGSTGRGSSGANAEPREAAATASSSAAGTGAAEQDVHQQRSRQRMSTAVLSESLTPLPDGPRRRPRPLQHRRASQVLSEGLTPLPDGPRRRPRPLQQRGPPQAACKAASASATGRPAGKPAGRPAGTGQAAHQAPQPPAASKGTRVARSQAREVQREAAAVGPTVVQVTAAPALAPASEPQVGPKPSSGEDKKDKAQTCLGVLLGWFRDRFEGAREYVKMSTFLSFPNDSLFCDPCIEELYQRHRMQQWSPKMDWSLMAFLQMLLWDVAANPSYRLGLVLCFYGAFMTMVLLHKITFVVARERPLPWRKSRGVLLCSFLLGRGVVCHPVITGSLLTEPFTESAREAAVSGVVVIGLGMTNLSAVLALQLHTLDTLILCVTHGLACACWAGLALQITSGDAWHTLVAGHVLVACVCVWQQYEQERFDRFSFEQELLTERGTLLHSADSLVRQGTQADFNFAMQVLYKARAVERLHF</sequence>
<feature type="compositionally biased region" description="Low complexity" evidence="1">
    <location>
        <begin position="195"/>
        <end position="207"/>
    </location>
</feature>
<feature type="compositionally biased region" description="Low complexity" evidence="1">
    <location>
        <begin position="96"/>
        <end position="113"/>
    </location>
</feature>
<keyword evidence="2" id="KW-1133">Transmembrane helix</keyword>
<keyword evidence="2" id="KW-0472">Membrane</keyword>
<protein>
    <submittedName>
        <fullName evidence="3">Uncharacterized protein</fullName>
    </submittedName>
</protein>
<feature type="transmembrane region" description="Helical" evidence="2">
    <location>
        <begin position="633"/>
        <end position="654"/>
    </location>
</feature>
<feature type="transmembrane region" description="Helical" evidence="2">
    <location>
        <begin position="660"/>
        <end position="679"/>
    </location>
</feature>
<gene>
    <name evidence="3" type="ORF">AMON00008_LOCUS43432</name>
</gene>
<feature type="compositionally biased region" description="Low complexity" evidence="1">
    <location>
        <begin position="353"/>
        <end position="371"/>
    </location>
</feature>
<organism evidence="3">
    <name type="scientific">Alexandrium monilatum</name>
    <dbReference type="NCBI Taxonomy" id="311494"/>
    <lineage>
        <taxon>Eukaryota</taxon>
        <taxon>Sar</taxon>
        <taxon>Alveolata</taxon>
        <taxon>Dinophyceae</taxon>
        <taxon>Gonyaulacales</taxon>
        <taxon>Pyrocystaceae</taxon>
        <taxon>Alexandrium</taxon>
    </lineage>
</organism>
<feature type="transmembrane region" description="Helical" evidence="2">
    <location>
        <begin position="571"/>
        <end position="594"/>
    </location>
</feature>
<feature type="region of interest" description="Disordered" evidence="1">
    <location>
        <begin position="92"/>
        <end position="113"/>
    </location>
</feature>
<accession>A0A7S4S0Z6</accession>
<feature type="compositionally biased region" description="Basic residues" evidence="1">
    <location>
        <begin position="322"/>
        <end position="332"/>
    </location>
</feature>
<feature type="compositionally biased region" description="Basic and acidic residues" evidence="1">
    <location>
        <begin position="244"/>
        <end position="259"/>
    </location>
</feature>
<name>A0A7S4S0Z6_9DINO</name>
<feature type="compositionally biased region" description="Low complexity" evidence="1">
    <location>
        <begin position="277"/>
        <end position="291"/>
    </location>
</feature>
<feature type="transmembrane region" description="Helical" evidence="2">
    <location>
        <begin position="606"/>
        <end position="626"/>
    </location>
</feature>
<feature type="compositionally biased region" description="Polar residues" evidence="1">
    <location>
        <begin position="303"/>
        <end position="313"/>
    </location>
</feature>
<reference evidence="3" key="1">
    <citation type="submission" date="2021-01" db="EMBL/GenBank/DDBJ databases">
        <authorList>
            <person name="Corre E."/>
            <person name="Pelletier E."/>
            <person name="Niang G."/>
            <person name="Scheremetjew M."/>
            <person name="Finn R."/>
            <person name="Kale V."/>
            <person name="Holt S."/>
            <person name="Cochrane G."/>
            <person name="Meng A."/>
            <person name="Brown T."/>
            <person name="Cohen L."/>
        </authorList>
    </citation>
    <scope>NUCLEOTIDE SEQUENCE</scope>
    <source>
        <strain evidence="3">CCMP3105</strain>
    </source>
</reference>
<dbReference type="AlphaFoldDB" id="A0A7S4S0Z6"/>
<evidence type="ECO:0000256" key="2">
    <source>
        <dbReference type="SAM" id="Phobius"/>
    </source>
</evidence>
<keyword evidence="2" id="KW-0812">Transmembrane</keyword>